<dbReference type="GO" id="GO:0004794">
    <property type="term" value="F:threonine deaminase activity"/>
    <property type="evidence" value="ECO:0007669"/>
    <property type="project" value="TreeGrafter"/>
</dbReference>
<dbReference type="RefSeq" id="WP_111467782.1">
    <property type="nucleotide sequence ID" value="NZ_QLIX01000001.1"/>
</dbReference>
<dbReference type="OrthoDB" id="9811476at2"/>
<gene>
    <name evidence="5" type="ORF">DOO78_00485</name>
</gene>
<dbReference type="GO" id="GO:0009097">
    <property type="term" value="P:isoleucine biosynthetic process"/>
    <property type="evidence" value="ECO:0007669"/>
    <property type="project" value="TreeGrafter"/>
</dbReference>
<accession>A0A327MKG8</accession>
<evidence type="ECO:0000313" key="5">
    <source>
        <dbReference type="EMBL" id="RAI60648.1"/>
    </source>
</evidence>
<reference evidence="6" key="1">
    <citation type="submission" date="2018-06" db="EMBL/GenBank/DDBJ databases">
        <authorList>
            <person name="Khan S.A."/>
        </authorList>
    </citation>
    <scope>NUCLEOTIDE SEQUENCE [LARGE SCALE GENOMIC DNA]</scope>
    <source>
        <strain evidence="6">DB-1506</strain>
    </source>
</reference>
<dbReference type="PANTHER" id="PTHR48078:SF7">
    <property type="entry name" value="BLL6502 PROTEIN"/>
    <property type="match status" value="1"/>
</dbReference>
<dbReference type="GO" id="GO:0003941">
    <property type="term" value="F:L-serine ammonia-lyase activity"/>
    <property type="evidence" value="ECO:0007669"/>
    <property type="project" value="TreeGrafter"/>
</dbReference>
<dbReference type="GO" id="GO:0006567">
    <property type="term" value="P:L-threonine catabolic process"/>
    <property type="evidence" value="ECO:0007669"/>
    <property type="project" value="TreeGrafter"/>
</dbReference>
<evidence type="ECO:0000313" key="6">
    <source>
        <dbReference type="Proteomes" id="UP000249065"/>
    </source>
</evidence>
<evidence type="ECO:0000259" key="4">
    <source>
        <dbReference type="Pfam" id="PF00291"/>
    </source>
</evidence>
<name>A0A327MKG8_9PROT</name>
<organism evidence="5 6">
    <name type="scientific">Roseicella frigidaeris</name>
    <dbReference type="NCBI Taxonomy" id="2230885"/>
    <lineage>
        <taxon>Bacteria</taxon>
        <taxon>Pseudomonadati</taxon>
        <taxon>Pseudomonadota</taxon>
        <taxon>Alphaproteobacteria</taxon>
        <taxon>Acetobacterales</taxon>
        <taxon>Roseomonadaceae</taxon>
        <taxon>Roseicella</taxon>
    </lineage>
</organism>
<sequence>MFDLPALEAAAALIRHAFPPTPQLAWPLLAARSGAEVWVKHENHTPTGAFKLRGGLVYMDRLRRERPSVRGVVSATRGNHGQSLAYAGARHGVPVTIVVPEGNSREKNAAMQALGARLVEHGADFDAARQHATALALAEGLEFAPSFAPDLVLGVATYALELFRGAPPLDTLYVSIGLGSGICGCILARDLLGLSTKIIGVQSTEAPAYALSFAAGRVVTTESAATLADGMAVRIPDPAALALIRRGAARIVTVSDAEVAAAIRAYWQDTHNLAEGAGAAPLAALLQERGPMAGKRVGLVLGGGNIDLALFRDWVLAG</sequence>
<comment type="cofactor">
    <cofactor evidence="1">
        <name>pyridoxal 5'-phosphate</name>
        <dbReference type="ChEBI" id="CHEBI:597326"/>
    </cofactor>
</comment>
<keyword evidence="2" id="KW-0663">Pyridoxal phosphate</keyword>
<dbReference type="PANTHER" id="PTHR48078">
    <property type="entry name" value="THREONINE DEHYDRATASE, MITOCHONDRIAL-RELATED"/>
    <property type="match status" value="1"/>
</dbReference>
<evidence type="ECO:0000256" key="2">
    <source>
        <dbReference type="ARBA" id="ARBA00022898"/>
    </source>
</evidence>
<dbReference type="GO" id="GO:0006565">
    <property type="term" value="P:L-serine catabolic process"/>
    <property type="evidence" value="ECO:0007669"/>
    <property type="project" value="TreeGrafter"/>
</dbReference>
<dbReference type="InterPro" id="IPR001926">
    <property type="entry name" value="TrpB-like_PALP"/>
</dbReference>
<feature type="domain" description="Tryptophan synthase beta chain-like PALP" evidence="4">
    <location>
        <begin position="17"/>
        <end position="301"/>
    </location>
</feature>
<dbReference type="CDD" id="cd01562">
    <property type="entry name" value="Thr-dehyd"/>
    <property type="match status" value="1"/>
</dbReference>
<dbReference type="GO" id="GO:0030170">
    <property type="term" value="F:pyridoxal phosphate binding"/>
    <property type="evidence" value="ECO:0007669"/>
    <property type="project" value="InterPro"/>
</dbReference>
<dbReference type="SUPFAM" id="SSF53686">
    <property type="entry name" value="Tryptophan synthase beta subunit-like PLP-dependent enzymes"/>
    <property type="match status" value="1"/>
</dbReference>
<evidence type="ECO:0000256" key="3">
    <source>
        <dbReference type="ARBA" id="ARBA00023239"/>
    </source>
</evidence>
<dbReference type="Gene3D" id="3.40.50.1100">
    <property type="match status" value="2"/>
</dbReference>
<dbReference type="EMBL" id="QLIX01000001">
    <property type="protein sequence ID" value="RAI60648.1"/>
    <property type="molecule type" value="Genomic_DNA"/>
</dbReference>
<proteinExistence type="predicted"/>
<dbReference type="InterPro" id="IPR050147">
    <property type="entry name" value="Ser/Thr_Dehydratase"/>
</dbReference>
<dbReference type="PROSITE" id="PS00165">
    <property type="entry name" value="DEHYDRATASE_SER_THR"/>
    <property type="match status" value="1"/>
</dbReference>
<keyword evidence="6" id="KW-1185">Reference proteome</keyword>
<comment type="caution">
    <text evidence="5">The sequence shown here is derived from an EMBL/GenBank/DDBJ whole genome shotgun (WGS) entry which is preliminary data.</text>
</comment>
<dbReference type="InterPro" id="IPR000634">
    <property type="entry name" value="Ser/Thr_deHydtase_PyrdxlP-BS"/>
</dbReference>
<dbReference type="AlphaFoldDB" id="A0A327MKG8"/>
<evidence type="ECO:0000256" key="1">
    <source>
        <dbReference type="ARBA" id="ARBA00001933"/>
    </source>
</evidence>
<dbReference type="Pfam" id="PF00291">
    <property type="entry name" value="PALP"/>
    <property type="match status" value="1"/>
</dbReference>
<keyword evidence="3" id="KW-0456">Lyase</keyword>
<protein>
    <submittedName>
        <fullName evidence="5">Threonine dehydratase</fullName>
    </submittedName>
</protein>
<dbReference type="NCBIfam" id="NF004771">
    <property type="entry name" value="PRK06110.1"/>
    <property type="match status" value="1"/>
</dbReference>
<dbReference type="Proteomes" id="UP000249065">
    <property type="component" value="Unassembled WGS sequence"/>
</dbReference>
<dbReference type="InterPro" id="IPR036052">
    <property type="entry name" value="TrpB-like_PALP_sf"/>
</dbReference>